<reference evidence="1 2" key="1">
    <citation type="submission" date="2020-08" db="EMBL/GenBank/DDBJ databases">
        <title>Genomic Encyclopedia of Type Strains, Phase IV (KMG-IV): sequencing the most valuable type-strain genomes for metagenomic binning, comparative biology and taxonomic classification.</title>
        <authorList>
            <person name="Goeker M."/>
        </authorList>
    </citation>
    <scope>NUCLEOTIDE SEQUENCE [LARGE SCALE GENOMIC DNA]</scope>
    <source>
        <strain evidence="1 2">DSM 16268</strain>
    </source>
</reference>
<organism evidence="1 2">
    <name type="scientific">Prosthecomicrobium pneumaticum</name>
    <dbReference type="NCBI Taxonomy" id="81895"/>
    <lineage>
        <taxon>Bacteria</taxon>
        <taxon>Pseudomonadati</taxon>
        <taxon>Pseudomonadota</taxon>
        <taxon>Alphaproteobacteria</taxon>
        <taxon>Hyphomicrobiales</taxon>
        <taxon>Kaistiaceae</taxon>
        <taxon>Prosthecomicrobium</taxon>
    </lineage>
</organism>
<protein>
    <submittedName>
        <fullName evidence="1">Uncharacterized protein</fullName>
    </submittedName>
</protein>
<dbReference type="EMBL" id="JACHOO010000008">
    <property type="protein sequence ID" value="MBB5754517.1"/>
    <property type="molecule type" value="Genomic_DNA"/>
</dbReference>
<keyword evidence="2" id="KW-1185">Reference proteome</keyword>
<evidence type="ECO:0000313" key="1">
    <source>
        <dbReference type="EMBL" id="MBB5754517.1"/>
    </source>
</evidence>
<evidence type="ECO:0000313" key="2">
    <source>
        <dbReference type="Proteomes" id="UP000523821"/>
    </source>
</evidence>
<dbReference type="Proteomes" id="UP000523821">
    <property type="component" value="Unassembled WGS sequence"/>
</dbReference>
<dbReference type="RefSeq" id="WP_183857952.1">
    <property type="nucleotide sequence ID" value="NZ_JACHOO010000008.1"/>
</dbReference>
<accession>A0A7W9FPQ0</accession>
<gene>
    <name evidence="1" type="ORF">GGQ63_003603</name>
</gene>
<comment type="caution">
    <text evidence="1">The sequence shown here is derived from an EMBL/GenBank/DDBJ whole genome shotgun (WGS) entry which is preliminary data.</text>
</comment>
<name>A0A7W9FPQ0_9HYPH</name>
<dbReference type="AlphaFoldDB" id="A0A7W9FPQ0"/>
<proteinExistence type="predicted"/>
<sequence>MAILNIPLLFGRLTVRHKRRLRSAEIYGKVRVWRLGPYRVAWWPRRLTAKRSEEPGGDPDE</sequence>